<dbReference type="AlphaFoldDB" id="A0AAW2YQC8"/>
<proteinExistence type="predicted"/>
<organism evidence="2 3">
    <name type="scientific">Acrasis kona</name>
    <dbReference type="NCBI Taxonomy" id="1008807"/>
    <lineage>
        <taxon>Eukaryota</taxon>
        <taxon>Discoba</taxon>
        <taxon>Heterolobosea</taxon>
        <taxon>Tetramitia</taxon>
        <taxon>Eutetramitia</taxon>
        <taxon>Acrasidae</taxon>
        <taxon>Acrasis</taxon>
    </lineage>
</organism>
<evidence type="ECO:0000256" key="1">
    <source>
        <dbReference type="SAM" id="SignalP"/>
    </source>
</evidence>
<keyword evidence="2" id="KW-0346">Stress response</keyword>
<dbReference type="EMBL" id="JAOPGA020000551">
    <property type="protein sequence ID" value="KAL0479382.1"/>
    <property type="molecule type" value="Genomic_DNA"/>
</dbReference>
<comment type="caution">
    <text evidence="2">The sequence shown here is derived from an EMBL/GenBank/DDBJ whole genome shotgun (WGS) entry which is preliminary data.</text>
</comment>
<protein>
    <submittedName>
        <fullName evidence="2">Heat shock factor protein</fullName>
    </submittedName>
</protein>
<name>A0AAW2YQC8_9EUKA</name>
<feature type="signal peptide" evidence="1">
    <location>
        <begin position="1"/>
        <end position="22"/>
    </location>
</feature>
<sequence>MGVRLLLVSIILIVSYVVVVNSSKNFDDDEFEYRDWNRDISRGNLFERNHKLLKKPMSVVGSILGFQLGGSFGKSIGKKSGKFSKQFGAGVDQYVYDTARYAGSEKGYEIGIANNYE</sequence>
<evidence type="ECO:0000313" key="3">
    <source>
        <dbReference type="Proteomes" id="UP001431209"/>
    </source>
</evidence>
<gene>
    <name evidence="2" type="ORF">AKO1_015109</name>
</gene>
<keyword evidence="3" id="KW-1185">Reference proteome</keyword>
<feature type="chain" id="PRO_5043968805" evidence="1">
    <location>
        <begin position="23"/>
        <end position="117"/>
    </location>
</feature>
<reference evidence="2 3" key="1">
    <citation type="submission" date="2024-03" db="EMBL/GenBank/DDBJ databases">
        <title>The Acrasis kona genome and developmental transcriptomes reveal deep origins of eukaryotic multicellular pathways.</title>
        <authorList>
            <person name="Sheikh S."/>
            <person name="Fu C.-J."/>
            <person name="Brown M.W."/>
            <person name="Baldauf S.L."/>
        </authorList>
    </citation>
    <scope>NUCLEOTIDE SEQUENCE [LARGE SCALE GENOMIC DNA]</scope>
    <source>
        <strain evidence="2 3">ATCC MYA-3509</strain>
    </source>
</reference>
<dbReference type="Proteomes" id="UP001431209">
    <property type="component" value="Unassembled WGS sequence"/>
</dbReference>
<keyword evidence="1" id="KW-0732">Signal</keyword>
<accession>A0AAW2YQC8</accession>
<evidence type="ECO:0000313" key="2">
    <source>
        <dbReference type="EMBL" id="KAL0479382.1"/>
    </source>
</evidence>